<dbReference type="InterPro" id="IPR041657">
    <property type="entry name" value="HTH_17"/>
</dbReference>
<dbReference type="NCBIfam" id="TIGR01764">
    <property type="entry name" value="excise"/>
    <property type="match status" value="1"/>
</dbReference>
<dbReference type="GO" id="GO:0003677">
    <property type="term" value="F:DNA binding"/>
    <property type="evidence" value="ECO:0007669"/>
    <property type="project" value="InterPro"/>
</dbReference>
<dbReference type="InterPro" id="IPR009061">
    <property type="entry name" value="DNA-bd_dom_put_sf"/>
</dbReference>
<accession>A0A841A9B9</accession>
<gene>
    <name evidence="2" type="ORF">HNR70_000346</name>
</gene>
<evidence type="ECO:0000313" key="2">
    <source>
        <dbReference type="EMBL" id="MBB5830533.1"/>
    </source>
</evidence>
<feature type="domain" description="Helix-turn-helix" evidence="1">
    <location>
        <begin position="6"/>
        <end position="53"/>
    </location>
</feature>
<sequence>MDKLCFTAEEVADRLSVSKTRVYDLMRCGELPSVKLGRSRLIKAADLLAYVENLEPAPVVA</sequence>
<proteinExistence type="predicted"/>
<keyword evidence="3" id="KW-1185">Reference proteome</keyword>
<evidence type="ECO:0000313" key="3">
    <source>
        <dbReference type="Proteomes" id="UP000588158"/>
    </source>
</evidence>
<name>A0A841A9B9_9MICO</name>
<protein>
    <submittedName>
        <fullName evidence="2">Excisionase family DNA binding protein</fullName>
    </submittedName>
</protein>
<dbReference type="EMBL" id="JACHLZ010000001">
    <property type="protein sequence ID" value="MBB5830533.1"/>
    <property type="molecule type" value="Genomic_DNA"/>
</dbReference>
<reference evidence="2 3" key="1">
    <citation type="submission" date="2020-08" db="EMBL/GenBank/DDBJ databases">
        <title>Sequencing the genomes of 1000 actinobacteria strains.</title>
        <authorList>
            <person name="Klenk H.-P."/>
        </authorList>
    </citation>
    <scope>NUCLEOTIDE SEQUENCE [LARGE SCALE GENOMIC DNA]</scope>
    <source>
        <strain evidence="2 3">DSM 28796</strain>
    </source>
</reference>
<dbReference type="SUPFAM" id="SSF46955">
    <property type="entry name" value="Putative DNA-binding domain"/>
    <property type="match status" value="1"/>
</dbReference>
<dbReference type="Proteomes" id="UP000588158">
    <property type="component" value="Unassembled WGS sequence"/>
</dbReference>
<dbReference type="AlphaFoldDB" id="A0A841A9B9"/>
<dbReference type="RefSeq" id="WP_053917083.1">
    <property type="nucleotide sequence ID" value="NZ_JACHLZ010000001.1"/>
</dbReference>
<evidence type="ECO:0000259" key="1">
    <source>
        <dbReference type="Pfam" id="PF12728"/>
    </source>
</evidence>
<dbReference type="Pfam" id="PF12728">
    <property type="entry name" value="HTH_17"/>
    <property type="match status" value="1"/>
</dbReference>
<dbReference type="InterPro" id="IPR010093">
    <property type="entry name" value="SinI_DNA-bd"/>
</dbReference>
<organism evidence="2 3">
    <name type="scientific">Brachybacterium aquaticum</name>
    <dbReference type="NCBI Taxonomy" id="1432564"/>
    <lineage>
        <taxon>Bacteria</taxon>
        <taxon>Bacillati</taxon>
        <taxon>Actinomycetota</taxon>
        <taxon>Actinomycetes</taxon>
        <taxon>Micrococcales</taxon>
        <taxon>Dermabacteraceae</taxon>
        <taxon>Brachybacterium</taxon>
    </lineage>
</organism>
<comment type="caution">
    <text evidence="2">The sequence shown here is derived from an EMBL/GenBank/DDBJ whole genome shotgun (WGS) entry which is preliminary data.</text>
</comment>
<dbReference type="GeneID" id="78122737"/>